<proteinExistence type="predicted"/>
<keyword evidence="2" id="KW-1185">Reference proteome</keyword>
<dbReference type="Gene3D" id="3.80.10.10">
    <property type="entry name" value="Ribonuclease Inhibitor"/>
    <property type="match status" value="1"/>
</dbReference>
<gene>
    <name evidence="1" type="ORF">BDK51DRAFT_50376</name>
</gene>
<reference evidence="2" key="1">
    <citation type="journal article" date="2018" name="Nat. Microbiol.">
        <title>Leveraging single-cell genomics to expand the fungal tree of life.</title>
        <authorList>
            <person name="Ahrendt S.R."/>
            <person name="Quandt C.A."/>
            <person name="Ciobanu D."/>
            <person name="Clum A."/>
            <person name="Salamov A."/>
            <person name="Andreopoulos B."/>
            <person name="Cheng J.F."/>
            <person name="Woyke T."/>
            <person name="Pelin A."/>
            <person name="Henrissat B."/>
            <person name="Reynolds N.K."/>
            <person name="Benny G.L."/>
            <person name="Smith M.E."/>
            <person name="James T.Y."/>
            <person name="Grigoriev I.V."/>
        </authorList>
    </citation>
    <scope>NUCLEOTIDE SEQUENCE [LARGE SCALE GENOMIC DNA]</scope>
</reference>
<evidence type="ECO:0000313" key="2">
    <source>
        <dbReference type="Proteomes" id="UP000269721"/>
    </source>
</evidence>
<evidence type="ECO:0008006" key="3">
    <source>
        <dbReference type="Google" id="ProtNLM"/>
    </source>
</evidence>
<accession>A0A4P9WEP4</accession>
<evidence type="ECO:0000313" key="1">
    <source>
        <dbReference type="EMBL" id="RKO90872.1"/>
    </source>
</evidence>
<dbReference type="InterPro" id="IPR032675">
    <property type="entry name" value="LRR_dom_sf"/>
</dbReference>
<dbReference type="Proteomes" id="UP000269721">
    <property type="component" value="Unassembled WGS sequence"/>
</dbReference>
<sequence length="489" mass="53680">MSSLNSPSSTIKFHQQLDMSRRSGPPRATQIADILKITLRATRSFDSISRNRSLAAAALVCKIWCFVACEVLWEEREVKFAVRGGDTRADSFERFAASARVSLAGGPPLGSLVRRLSLAVGSPGSEHQHARALRDVVAAFECPNLRSLSVQWRGWNTPPRWSVLDFALVFRKCPALIAFEIGLNNDPQSVGNDGDVTHDVVGDTGEEAREIVESMWDGPDGCLVRGAISRLQLLRLDPRILGVSDSLDPDPAQKDYRCAVAASLREWDTAYFRGLDVFDMLDKMPRLTHIIGYTPPFRRSIATGSHYHNLKCVSLNLLEDNADEFLASLLAACPGIDDLQIVSSTITDATLRSLTAYRPLTRLLLAQTNNITEPALLAFLNANGRALSALRLAMTRMHTDALLHTLPTTCPHLLHVDLGLQAQLSARAFETWVRRARAGGLLCAFVRCFDMRTNYALGRVLEVAGVDRDGLCPQLRISGLDARALVGLA</sequence>
<protein>
    <recommendedName>
        <fullName evidence="3">F-box domain-containing protein</fullName>
    </recommendedName>
</protein>
<name>A0A4P9WEP4_9FUNG</name>
<dbReference type="SUPFAM" id="SSF52047">
    <property type="entry name" value="RNI-like"/>
    <property type="match status" value="1"/>
</dbReference>
<dbReference type="EMBL" id="KZ995338">
    <property type="protein sequence ID" value="RKO90872.1"/>
    <property type="molecule type" value="Genomic_DNA"/>
</dbReference>
<dbReference type="AlphaFoldDB" id="A0A4P9WEP4"/>
<organism evidence="1 2">
    <name type="scientific">Blyttiomyces helicus</name>
    <dbReference type="NCBI Taxonomy" id="388810"/>
    <lineage>
        <taxon>Eukaryota</taxon>
        <taxon>Fungi</taxon>
        <taxon>Fungi incertae sedis</taxon>
        <taxon>Chytridiomycota</taxon>
        <taxon>Chytridiomycota incertae sedis</taxon>
        <taxon>Chytridiomycetes</taxon>
        <taxon>Chytridiomycetes incertae sedis</taxon>
        <taxon>Blyttiomyces</taxon>
    </lineage>
</organism>